<evidence type="ECO:0000313" key="7">
    <source>
        <dbReference type="EMBL" id="VFS89029.1"/>
    </source>
</evidence>
<evidence type="ECO:0000313" key="8">
    <source>
        <dbReference type="Proteomes" id="UP000401081"/>
    </source>
</evidence>
<dbReference type="EMBL" id="CAADJD010000031">
    <property type="protein sequence ID" value="VFS89029.1"/>
    <property type="molecule type" value="Genomic_DNA"/>
</dbReference>
<dbReference type="GO" id="GO:0016787">
    <property type="term" value="F:hydrolase activity"/>
    <property type="evidence" value="ECO:0007669"/>
    <property type="project" value="UniProtKB-UniRule"/>
</dbReference>
<dbReference type="GO" id="GO:0005524">
    <property type="term" value="F:ATP binding"/>
    <property type="evidence" value="ECO:0007669"/>
    <property type="project" value="UniProtKB-UniRule"/>
</dbReference>
<evidence type="ECO:0000256" key="4">
    <source>
        <dbReference type="ARBA" id="ARBA00022840"/>
    </source>
</evidence>
<keyword evidence="3 5" id="KW-0347">Helicase</keyword>
<dbReference type="Pfam" id="PF00580">
    <property type="entry name" value="UvrD-helicase"/>
    <property type="match status" value="1"/>
</dbReference>
<dbReference type="Gene3D" id="3.40.50.300">
    <property type="entry name" value="P-loop containing nucleotide triphosphate hydrolases"/>
    <property type="match status" value="1"/>
</dbReference>
<dbReference type="GO" id="GO:0003677">
    <property type="term" value="F:DNA binding"/>
    <property type="evidence" value="ECO:0007669"/>
    <property type="project" value="InterPro"/>
</dbReference>
<dbReference type="AlphaFoldDB" id="A0A485CW11"/>
<organism evidence="7 8">
    <name type="scientific">Kluyvera cryocrescens</name>
    <name type="common">Kluyvera citrophila</name>
    <dbReference type="NCBI Taxonomy" id="580"/>
    <lineage>
        <taxon>Bacteria</taxon>
        <taxon>Pseudomonadati</taxon>
        <taxon>Pseudomonadota</taxon>
        <taxon>Gammaproteobacteria</taxon>
        <taxon>Enterobacterales</taxon>
        <taxon>Enterobacteriaceae</taxon>
        <taxon>Kluyvera</taxon>
    </lineage>
</organism>
<reference evidence="7 8" key="1">
    <citation type="submission" date="2019-03" db="EMBL/GenBank/DDBJ databases">
        <authorList>
            <consortium name="Pathogen Informatics"/>
        </authorList>
    </citation>
    <scope>NUCLEOTIDE SEQUENCE [LARGE SCALE GENOMIC DNA]</scope>
    <source>
        <strain evidence="7 8">NCTC12993</strain>
    </source>
</reference>
<name>A0A485CW11_KLUCR</name>
<dbReference type="InterPro" id="IPR014016">
    <property type="entry name" value="UvrD-like_ATP-bd"/>
</dbReference>
<evidence type="ECO:0000256" key="2">
    <source>
        <dbReference type="ARBA" id="ARBA00022801"/>
    </source>
</evidence>
<evidence type="ECO:0000256" key="3">
    <source>
        <dbReference type="ARBA" id="ARBA00022806"/>
    </source>
</evidence>
<feature type="domain" description="UvrD-like helicase ATP-binding" evidence="6">
    <location>
        <begin position="1"/>
        <end position="97"/>
    </location>
</feature>
<dbReference type="EC" id="3.6.4.12" evidence="7"/>
<evidence type="ECO:0000256" key="1">
    <source>
        <dbReference type="ARBA" id="ARBA00022741"/>
    </source>
</evidence>
<gene>
    <name evidence="7" type="primary">helD_2</name>
    <name evidence="7" type="ORF">NCTC12993_07173</name>
</gene>
<dbReference type="GO" id="GO:0043138">
    <property type="term" value="F:3'-5' DNA helicase activity"/>
    <property type="evidence" value="ECO:0007669"/>
    <property type="project" value="TreeGrafter"/>
</dbReference>
<accession>A0A485CW11</accession>
<keyword evidence="8" id="KW-1185">Reference proteome</keyword>
<dbReference type="SUPFAM" id="SSF52540">
    <property type="entry name" value="P-loop containing nucleoside triphosphate hydrolases"/>
    <property type="match status" value="1"/>
</dbReference>
<keyword evidence="1 5" id="KW-0547">Nucleotide-binding</keyword>
<evidence type="ECO:0000259" key="6">
    <source>
        <dbReference type="PROSITE" id="PS51198"/>
    </source>
</evidence>
<comment type="caution">
    <text evidence="5">Lacks conserved residue(s) required for the propagation of feature annotation.</text>
</comment>
<dbReference type="GO" id="GO:0000725">
    <property type="term" value="P:recombinational repair"/>
    <property type="evidence" value="ECO:0007669"/>
    <property type="project" value="TreeGrafter"/>
</dbReference>
<dbReference type="InterPro" id="IPR000212">
    <property type="entry name" value="DNA_helicase_UvrD/REP"/>
</dbReference>
<dbReference type="PANTHER" id="PTHR11070:SF63">
    <property type="entry name" value="DNA HELICASE IV"/>
    <property type="match status" value="1"/>
</dbReference>
<dbReference type="GO" id="GO:0005829">
    <property type="term" value="C:cytosol"/>
    <property type="evidence" value="ECO:0007669"/>
    <property type="project" value="TreeGrafter"/>
</dbReference>
<evidence type="ECO:0000256" key="5">
    <source>
        <dbReference type="PROSITE-ProRule" id="PRU00560"/>
    </source>
</evidence>
<proteinExistence type="predicted"/>
<dbReference type="PANTHER" id="PTHR11070">
    <property type="entry name" value="UVRD / RECB / PCRA DNA HELICASE FAMILY MEMBER"/>
    <property type="match status" value="1"/>
</dbReference>
<keyword evidence="4 5" id="KW-0067">ATP-binding</keyword>
<protein>
    <submittedName>
        <fullName evidence="7">Helicase IV</fullName>
        <ecNumber evidence="7">3.6.4.12</ecNumber>
    </submittedName>
</protein>
<dbReference type="Proteomes" id="UP000401081">
    <property type="component" value="Unassembled WGS sequence"/>
</dbReference>
<dbReference type="PROSITE" id="PS51198">
    <property type="entry name" value="UVRD_HELICASE_ATP_BIND"/>
    <property type="match status" value="1"/>
</dbReference>
<sequence>MDFSGLIHQAIIILEKGKFVSPWKHILVDEFQDISPQRAALLAALRKQNSQTSLYAVGDDWQAIYRFSGAQLSLTTAFNHYFGEGDNCALDTTYRFNSRIGEIANRFIQQNPHQLNKPLNSLSAGTKMPSRCWKTISLTTCLISSAATPPRSSGFWCLLAITILNPQRLLKRQPVGRS</sequence>
<keyword evidence="2 5" id="KW-0378">Hydrolase</keyword>
<dbReference type="InterPro" id="IPR027417">
    <property type="entry name" value="P-loop_NTPase"/>
</dbReference>